<evidence type="ECO:0000256" key="2">
    <source>
        <dbReference type="ARBA" id="ARBA00023002"/>
    </source>
</evidence>
<comment type="similarity">
    <text evidence="1">Belongs to the LDH2/MDH2 oxidoreductase family.</text>
</comment>
<sequence>MATVDLKSLHDLAAAALRGAGASPDMAASTARALVYADAQGLASHGVSRVPSYAVHVRNGRAVGDAVPRILRQRDGAVLIDAGAGLAFPACAMAIHEAASRALRHGVAFAGVTNSHHFGVAAYHLDALARQGLVGLAMGNSPAAMPAWGGRRALFGTNPVAAAFPRRDGDPLVIDLSLSEVARGKLMVAAREGREIPLGWALDADGNPTTDPKAGLAGSMLPMGGVKGAMLALIVELLACALTGAHFGFEADSFFTDEGNQARIGQAFLAIDPGALAGRDVYLDRVETLIAAMLADEDVRLPGARRADLQRRAAEHGVDIPEPLLAQLRALAGQA</sequence>
<dbReference type="InterPro" id="IPR036111">
    <property type="entry name" value="Mal/L-sulfo/L-lacto_DH-like_sf"/>
</dbReference>
<accession>A0A261RRK5</accession>
<organism evidence="3 4">
    <name type="scientific">Bordetella genomosp. 7</name>
    <dbReference type="NCBI Taxonomy" id="1416805"/>
    <lineage>
        <taxon>Bacteria</taxon>
        <taxon>Pseudomonadati</taxon>
        <taxon>Pseudomonadota</taxon>
        <taxon>Betaproteobacteria</taxon>
        <taxon>Burkholderiales</taxon>
        <taxon>Alcaligenaceae</taxon>
        <taxon>Bordetella</taxon>
    </lineage>
</organism>
<dbReference type="InterPro" id="IPR043143">
    <property type="entry name" value="Mal/L-sulf/L-lact_DH-like_NADP"/>
</dbReference>
<dbReference type="Gene3D" id="3.30.1370.60">
    <property type="entry name" value="Hypothetical oxidoreductase yiak, domain 2"/>
    <property type="match status" value="1"/>
</dbReference>
<proteinExistence type="inferred from homology"/>
<keyword evidence="2" id="KW-0560">Oxidoreductase</keyword>
<dbReference type="Gene3D" id="1.10.1530.10">
    <property type="match status" value="1"/>
</dbReference>
<evidence type="ECO:0000313" key="3">
    <source>
        <dbReference type="EMBL" id="OZI27312.1"/>
    </source>
</evidence>
<dbReference type="RefSeq" id="WP_026640836.1">
    <property type="nucleotide sequence ID" value="NZ_NEVK01000001.1"/>
</dbReference>
<dbReference type="Proteomes" id="UP000216947">
    <property type="component" value="Unassembled WGS sequence"/>
</dbReference>
<reference evidence="4" key="1">
    <citation type="submission" date="2017-05" db="EMBL/GenBank/DDBJ databases">
        <title>Complete and WGS of Bordetella genogroups.</title>
        <authorList>
            <person name="Spilker T."/>
            <person name="Lipuma J."/>
        </authorList>
    </citation>
    <scope>NUCLEOTIDE SEQUENCE [LARGE SCALE GENOMIC DNA]</scope>
    <source>
        <strain evidence="4">AU18089</strain>
    </source>
</reference>
<keyword evidence="4" id="KW-1185">Reference proteome</keyword>
<dbReference type="EMBL" id="NEVK01000001">
    <property type="protein sequence ID" value="OZI27312.1"/>
    <property type="molecule type" value="Genomic_DNA"/>
</dbReference>
<dbReference type="Pfam" id="PF02615">
    <property type="entry name" value="Ldh_2"/>
    <property type="match status" value="1"/>
</dbReference>
<evidence type="ECO:0000313" key="4">
    <source>
        <dbReference type="Proteomes" id="UP000216947"/>
    </source>
</evidence>
<dbReference type="PANTHER" id="PTHR11091">
    <property type="entry name" value="OXIDOREDUCTASE-RELATED"/>
    <property type="match status" value="1"/>
</dbReference>
<evidence type="ECO:0000256" key="1">
    <source>
        <dbReference type="ARBA" id="ARBA00006056"/>
    </source>
</evidence>
<dbReference type="AlphaFoldDB" id="A0A261RRK5"/>
<dbReference type="SUPFAM" id="SSF89733">
    <property type="entry name" value="L-sulfolactate dehydrogenase-like"/>
    <property type="match status" value="1"/>
</dbReference>
<dbReference type="InterPro" id="IPR043144">
    <property type="entry name" value="Mal/L-sulf/L-lact_DH-like_ah"/>
</dbReference>
<comment type="caution">
    <text evidence="3">The sequence shown here is derived from an EMBL/GenBank/DDBJ whole genome shotgun (WGS) entry which is preliminary data.</text>
</comment>
<gene>
    <name evidence="3" type="ORF">CAL19_00830</name>
</gene>
<dbReference type="InterPro" id="IPR003767">
    <property type="entry name" value="Malate/L-lactate_DH-like"/>
</dbReference>
<dbReference type="PANTHER" id="PTHR11091:SF0">
    <property type="entry name" value="MALATE DEHYDROGENASE"/>
    <property type="match status" value="1"/>
</dbReference>
<dbReference type="GO" id="GO:0016491">
    <property type="term" value="F:oxidoreductase activity"/>
    <property type="evidence" value="ECO:0007669"/>
    <property type="project" value="UniProtKB-KW"/>
</dbReference>
<name>A0A261RRK5_9BORD</name>
<protein>
    <submittedName>
        <fullName evidence="3">Sulfolactate dehydrogenase</fullName>
    </submittedName>
</protein>